<proteinExistence type="inferred from homology"/>
<dbReference type="Pfam" id="PF10516">
    <property type="entry name" value="SHNi-TPR"/>
    <property type="match status" value="1"/>
</dbReference>
<evidence type="ECO:0000256" key="1">
    <source>
        <dbReference type="ARBA" id="ARBA00004123"/>
    </source>
</evidence>
<keyword evidence="7" id="KW-0175">Coiled coil</keyword>
<dbReference type="PROSITE" id="PS50005">
    <property type="entry name" value="TPR"/>
    <property type="match status" value="1"/>
</dbReference>
<dbReference type="Proteomes" id="UP000823399">
    <property type="component" value="Unassembled WGS sequence"/>
</dbReference>
<dbReference type="AlphaFoldDB" id="A0A9P7F9Y2"/>
<feature type="repeat" description="TPR" evidence="6">
    <location>
        <begin position="161"/>
        <end position="194"/>
    </location>
</feature>
<dbReference type="GO" id="GO:0034080">
    <property type="term" value="P:CENP-A containing chromatin assembly"/>
    <property type="evidence" value="ECO:0007669"/>
    <property type="project" value="TreeGrafter"/>
</dbReference>
<keyword evidence="4 6" id="KW-0802">TPR repeat</keyword>
<dbReference type="OrthoDB" id="5587616at2759"/>
<dbReference type="InterPro" id="IPR019544">
    <property type="entry name" value="Tetratricopeptide_SHNi-TPR_dom"/>
</dbReference>
<evidence type="ECO:0000256" key="7">
    <source>
        <dbReference type="SAM" id="Coils"/>
    </source>
</evidence>
<dbReference type="InterPro" id="IPR019734">
    <property type="entry name" value="TPR_rpt"/>
</dbReference>
<dbReference type="InterPro" id="IPR011990">
    <property type="entry name" value="TPR-like_helical_dom_sf"/>
</dbReference>
<evidence type="ECO:0000313" key="11">
    <source>
        <dbReference type="Proteomes" id="UP000823399"/>
    </source>
</evidence>
<keyword evidence="11" id="KW-1185">Reference proteome</keyword>
<dbReference type="GeneID" id="64703623"/>
<dbReference type="PANTHER" id="PTHR15081">
    <property type="entry name" value="NUCLEAR AUTOANTIGENIC SPERM PROTEIN NASP -RELATED"/>
    <property type="match status" value="1"/>
</dbReference>
<name>A0A9P7F9Y2_9AGAM</name>
<sequence length="390" mass="42002">MTVETALEHARRAFALKKYEQAVEYYATALELQTRKQGEDAPETANLYFSYGKALLENAISQASVLGKEQPENGDEAEGKLSGTGANGKGPILSFSGDADEGIDLFGQAAIAEEEEGEEDAEAEDGEPEDDFNAAWEVLELARAIYEKGKDEDDEVKMKLAETYIALGDVSLETEKFDQAITDYSEGLALKLDLLPISSRQIAEAHYKLSIVLDLTSGRLSDAILHAEKALESVDARLAELHDGIDGKLLPESSREAKTDKKGKAKAIGSDVHADGVCRLTRSQMEAEMKECEGLKEDLALKVEELKTTPSEPTESAPAMAAKALDAELNAQSISVPGQLAVVNDLTSLVVKKKKKAAELDAPAKRRADDGEGDDSPTAKKAKLEEDAQS</sequence>
<dbReference type="Gene3D" id="1.25.40.10">
    <property type="entry name" value="Tetratricopeptide repeat domain"/>
    <property type="match status" value="1"/>
</dbReference>
<protein>
    <recommendedName>
        <fullName evidence="9">Tetratricopeptide SHNi-TPR domain-containing protein</fullName>
    </recommendedName>
</protein>
<dbReference type="GO" id="GO:0006335">
    <property type="term" value="P:DNA replication-dependent chromatin assembly"/>
    <property type="evidence" value="ECO:0007669"/>
    <property type="project" value="TreeGrafter"/>
</dbReference>
<dbReference type="RefSeq" id="XP_041294063.1">
    <property type="nucleotide sequence ID" value="XM_041441364.1"/>
</dbReference>
<dbReference type="SUPFAM" id="SSF48452">
    <property type="entry name" value="TPR-like"/>
    <property type="match status" value="1"/>
</dbReference>
<evidence type="ECO:0000256" key="2">
    <source>
        <dbReference type="ARBA" id="ARBA00008402"/>
    </source>
</evidence>
<evidence type="ECO:0000256" key="3">
    <source>
        <dbReference type="ARBA" id="ARBA00022737"/>
    </source>
</evidence>
<dbReference type="GO" id="GO:0042393">
    <property type="term" value="F:histone binding"/>
    <property type="evidence" value="ECO:0007669"/>
    <property type="project" value="TreeGrafter"/>
</dbReference>
<reference evidence="10" key="1">
    <citation type="journal article" date="2020" name="New Phytol.">
        <title>Comparative genomics reveals dynamic genome evolution in host specialist ectomycorrhizal fungi.</title>
        <authorList>
            <person name="Lofgren L.A."/>
            <person name="Nguyen N.H."/>
            <person name="Vilgalys R."/>
            <person name="Ruytinx J."/>
            <person name="Liao H.L."/>
            <person name="Branco S."/>
            <person name="Kuo A."/>
            <person name="LaButti K."/>
            <person name="Lipzen A."/>
            <person name="Andreopoulos W."/>
            <person name="Pangilinan J."/>
            <person name="Riley R."/>
            <person name="Hundley H."/>
            <person name="Na H."/>
            <person name="Barry K."/>
            <person name="Grigoriev I.V."/>
            <person name="Stajich J.E."/>
            <person name="Kennedy P.G."/>
        </authorList>
    </citation>
    <scope>NUCLEOTIDE SEQUENCE</scope>
    <source>
        <strain evidence="10">FC423</strain>
    </source>
</reference>
<dbReference type="EMBL" id="JABBWM010000021">
    <property type="protein sequence ID" value="KAG2110385.1"/>
    <property type="molecule type" value="Genomic_DNA"/>
</dbReference>
<feature type="coiled-coil region" evidence="7">
    <location>
        <begin position="282"/>
        <end position="309"/>
    </location>
</feature>
<accession>A0A9P7F9Y2</accession>
<dbReference type="Pfam" id="PF13424">
    <property type="entry name" value="TPR_12"/>
    <property type="match status" value="1"/>
</dbReference>
<evidence type="ECO:0000259" key="9">
    <source>
        <dbReference type="Pfam" id="PF10516"/>
    </source>
</evidence>
<keyword evidence="3" id="KW-0677">Repeat</keyword>
<comment type="subcellular location">
    <subcellularLocation>
        <location evidence="1">Nucleus</location>
    </subcellularLocation>
</comment>
<evidence type="ECO:0000256" key="6">
    <source>
        <dbReference type="PROSITE-ProRule" id="PRU00339"/>
    </source>
</evidence>
<evidence type="ECO:0000313" key="10">
    <source>
        <dbReference type="EMBL" id="KAG2110385.1"/>
    </source>
</evidence>
<evidence type="ECO:0000256" key="4">
    <source>
        <dbReference type="ARBA" id="ARBA00022803"/>
    </source>
</evidence>
<feature type="region of interest" description="Disordered" evidence="8">
    <location>
        <begin position="354"/>
        <end position="390"/>
    </location>
</feature>
<dbReference type="InterPro" id="IPR051730">
    <property type="entry name" value="NASP-like"/>
</dbReference>
<comment type="caution">
    <text evidence="10">The sequence shown here is derived from an EMBL/GenBank/DDBJ whole genome shotgun (WGS) entry which is preliminary data.</text>
</comment>
<comment type="similarity">
    <text evidence="2">Belongs to the NASP family.</text>
</comment>
<dbReference type="GO" id="GO:0005654">
    <property type="term" value="C:nucleoplasm"/>
    <property type="evidence" value="ECO:0007669"/>
    <property type="project" value="TreeGrafter"/>
</dbReference>
<evidence type="ECO:0000256" key="5">
    <source>
        <dbReference type="ARBA" id="ARBA00023242"/>
    </source>
</evidence>
<feature type="domain" description="Tetratricopeptide SHNi-TPR" evidence="9">
    <location>
        <begin position="161"/>
        <end position="196"/>
    </location>
</feature>
<keyword evidence="5" id="KW-0539">Nucleus</keyword>
<evidence type="ECO:0000256" key="8">
    <source>
        <dbReference type="SAM" id="MobiDB-lite"/>
    </source>
</evidence>
<organism evidence="10 11">
    <name type="scientific">Suillus discolor</name>
    <dbReference type="NCBI Taxonomy" id="1912936"/>
    <lineage>
        <taxon>Eukaryota</taxon>
        <taxon>Fungi</taxon>
        <taxon>Dikarya</taxon>
        <taxon>Basidiomycota</taxon>
        <taxon>Agaricomycotina</taxon>
        <taxon>Agaricomycetes</taxon>
        <taxon>Agaricomycetidae</taxon>
        <taxon>Boletales</taxon>
        <taxon>Suillineae</taxon>
        <taxon>Suillaceae</taxon>
        <taxon>Suillus</taxon>
    </lineage>
</organism>
<feature type="compositionally biased region" description="Basic and acidic residues" evidence="8">
    <location>
        <begin position="357"/>
        <end position="370"/>
    </location>
</feature>
<gene>
    <name evidence="10" type="ORF">F5147DRAFT_772636</name>
</gene>
<dbReference type="PANTHER" id="PTHR15081:SF1">
    <property type="entry name" value="NUCLEAR AUTOANTIGENIC SPERM PROTEIN"/>
    <property type="match status" value="1"/>
</dbReference>
<feature type="region of interest" description="Disordered" evidence="8">
    <location>
        <begin position="67"/>
        <end position="93"/>
    </location>
</feature>